<dbReference type="Gene3D" id="1.25.70.10">
    <property type="entry name" value="Transcription termination factor 3, mitochondrial"/>
    <property type="match status" value="1"/>
</dbReference>
<organism evidence="4 5">
    <name type="scientific">Hibiscus syriacus</name>
    <name type="common">Rose of Sharon</name>
    <dbReference type="NCBI Taxonomy" id="106335"/>
    <lineage>
        <taxon>Eukaryota</taxon>
        <taxon>Viridiplantae</taxon>
        <taxon>Streptophyta</taxon>
        <taxon>Embryophyta</taxon>
        <taxon>Tracheophyta</taxon>
        <taxon>Spermatophyta</taxon>
        <taxon>Magnoliopsida</taxon>
        <taxon>eudicotyledons</taxon>
        <taxon>Gunneridae</taxon>
        <taxon>Pentapetalae</taxon>
        <taxon>rosids</taxon>
        <taxon>malvids</taxon>
        <taxon>Malvales</taxon>
        <taxon>Malvaceae</taxon>
        <taxon>Malvoideae</taxon>
        <taxon>Hibiscus</taxon>
    </lineage>
</organism>
<evidence type="ECO:0000313" key="5">
    <source>
        <dbReference type="Proteomes" id="UP000436088"/>
    </source>
</evidence>
<dbReference type="InterPro" id="IPR038538">
    <property type="entry name" value="MTERF_sf"/>
</dbReference>
<comment type="caution">
    <text evidence="4">The sequence shown here is derived from an EMBL/GenBank/DDBJ whole genome shotgun (WGS) entry which is preliminary data.</text>
</comment>
<dbReference type="GO" id="GO:0006353">
    <property type="term" value="P:DNA-templated transcription termination"/>
    <property type="evidence" value="ECO:0007669"/>
    <property type="project" value="UniProtKB-KW"/>
</dbReference>
<keyword evidence="2" id="KW-0804">Transcription</keyword>
<keyword evidence="3" id="KW-0809">Transit peptide</keyword>
<dbReference type="PANTHER" id="PTHR13068">
    <property type="entry name" value="CGI-12 PROTEIN-RELATED"/>
    <property type="match status" value="1"/>
</dbReference>
<dbReference type="PANTHER" id="PTHR13068:SF166">
    <property type="entry name" value="TRANSCRIPTION TERMINATION FACTOR MTERF15, MITOCHONDRIAL-LIKE"/>
    <property type="match status" value="1"/>
</dbReference>
<evidence type="ECO:0000256" key="1">
    <source>
        <dbReference type="ARBA" id="ARBA00007692"/>
    </source>
</evidence>
<keyword evidence="2" id="KW-0805">Transcription regulation</keyword>
<keyword evidence="2" id="KW-0806">Transcription termination</keyword>
<sequence length="116" mass="13263">MEFNPERFNFVLSACALGSTSKSTRERKFDVYKKFGWSEKEIVEAFRRNPSVMATSEDKIKAVMDILVNSLTFKASRTLSFCYEGPPPTVELKMKELDIQGKPNVKLLSRRTTTNC</sequence>
<protein>
    <recommendedName>
        <fullName evidence="6">Mitochondrial transcription termination factor family protein</fullName>
    </recommendedName>
</protein>
<dbReference type="InterPro" id="IPR003690">
    <property type="entry name" value="MTERF"/>
</dbReference>
<dbReference type="Proteomes" id="UP000436088">
    <property type="component" value="Unassembled WGS sequence"/>
</dbReference>
<dbReference type="GO" id="GO:0003676">
    <property type="term" value="F:nucleic acid binding"/>
    <property type="evidence" value="ECO:0007669"/>
    <property type="project" value="InterPro"/>
</dbReference>
<name>A0A6A3BMS1_HIBSY</name>
<dbReference type="Pfam" id="PF02536">
    <property type="entry name" value="mTERF"/>
    <property type="match status" value="1"/>
</dbReference>
<evidence type="ECO:0000256" key="2">
    <source>
        <dbReference type="ARBA" id="ARBA00022472"/>
    </source>
</evidence>
<accession>A0A6A3BMS1</accession>
<proteinExistence type="inferred from homology"/>
<dbReference type="EMBL" id="VEPZ02000823">
    <property type="protein sequence ID" value="KAE8717645.1"/>
    <property type="molecule type" value="Genomic_DNA"/>
</dbReference>
<evidence type="ECO:0008006" key="6">
    <source>
        <dbReference type="Google" id="ProtNLM"/>
    </source>
</evidence>
<keyword evidence="5" id="KW-1185">Reference proteome</keyword>
<comment type="similarity">
    <text evidence="1">Belongs to the mTERF family.</text>
</comment>
<dbReference type="AlphaFoldDB" id="A0A6A3BMS1"/>
<evidence type="ECO:0000313" key="4">
    <source>
        <dbReference type="EMBL" id="KAE8717645.1"/>
    </source>
</evidence>
<reference evidence="4" key="1">
    <citation type="submission" date="2019-09" db="EMBL/GenBank/DDBJ databases">
        <title>Draft genome information of white flower Hibiscus syriacus.</title>
        <authorList>
            <person name="Kim Y.-M."/>
        </authorList>
    </citation>
    <scope>NUCLEOTIDE SEQUENCE [LARGE SCALE GENOMIC DNA]</scope>
    <source>
        <strain evidence="4">YM2019G1</strain>
    </source>
</reference>
<gene>
    <name evidence="4" type="ORF">F3Y22_tig00110044pilonHSYRG00328</name>
</gene>
<evidence type="ECO:0000256" key="3">
    <source>
        <dbReference type="ARBA" id="ARBA00022946"/>
    </source>
</evidence>